<evidence type="ECO:0000256" key="1">
    <source>
        <dbReference type="SAM" id="MobiDB-lite"/>
    </source>
</evidence>
<dbReference type="Proteomes" id="UP000784294">
    <property type="component" value="Unassembled WGS sequence"/>
</dbReference>
<evidence type="ECO:0000313" key="3">
    <source>
        <dbReference type="Proteomes" id="UP000784294"/>
    </source>
</evidence>
<feature type="region of interest" description="Disordered" evidence="1">
    <location>
        <begin position="1"/>
        <end position="29"/>
    </location>
</feature>
<accession>A0A3S4ZK81</accession>
<protein>
    <submittedName>
        <fullName evidence="2">Uncharacterized protein</fullName>
    </submittedName>
</protein>
<comment type="caution">
    <text evidence="2">The sequence shown here is derived from an EMBL/GenBank/DDBJ whole genome shotgun (WGS) entry which is preliminary data.</text>
</comment>
<dbReference type="EMBL" id="CAAALY010018344">
    <property type="protein sequence ID" value="VEL13626.1"/>
    <property type="molecule type" value="Genomic_DNA"/>
</dbReference>
<sequence length="131" mass="14248">MGITALRLNDLGQGMSPSSTRNTRLKRPTTADSDSNFLFALALADLADVGSAMSVELLPFLSFFVVLVVSTDTRTEQANQRMEGPIGLKDRYTVSGCKMAGLSQIPVPSFAGLVEYDFEEFGHFLAELIPR</sequence>
<proteinExistence type="predicted"/>
<reference evidence="2" key="1">
    <citation type="submission" date="2018-11" db="EMBL/GenBank/DDBJ databases">
        <authorList>
            <consortium name="Pathogen Informatics"/>
        </authorList>
    </citation>
    <scope>NUCLEOTIDE SEQUENCE</scope>
</reference>
<dbReference type="AlphaFoldDB" id="A0A3S4ZK81"/>
<evidence type="ECO:0000313" key="2">
    <source>
        <dbReference type="EMBL" id="VEL13626.1"/>
    </source>
</evidence>
<keyword evidence="3" id="KW-1185">Reference proteome</keyword>
<name>A0A3S4ZK81_9PLAT</name>
<organism evidence="2 3">
    <name type="scientific">Protopolystoma xenopodis</name>
    <dbReference type="NCBI Taxonomy" id="117903"/>
    <lineage>
        <taxon>Eukaryota</taxon>
        <taxon>Metazoa</taxon>
        <taxon>Spiralia</taxon>
        <taxon>Lophotrochozoa</taxon>
        <taxon>Platyhelminthes</taxon>
        <taxon>Monogenea</taxon>
        <taxon>Polyopisthocotylea</taxon>
        <taxon>Polystomatidea</taxon>
        <taxon>Polystomatidae</taxon>
        <taxon>Protopolystoma</taxon>
    </lineage>
</organism>
<gene>
    <name evidence="2" type="ORF">PXEA_LOCUS7066</name>
</gene>